<comment type="caution">
    <text evidence="3">The sequence shown here is derived from an EMBL/GenBank/DDBJ whole genome shotgun (WGS) entry which is preliminary data.</text>
</comment>
<dbReference type="Gene3D" id="2.30.29.30">
    <property type="entry name" value="Pleckstrin-homology domain (PH domain)/Phosphotyrosine-binding domain (PTB)"/>
    <property type="match status" value="2"/>
</dbReference>
<sequence>MDLGHGIYVDGSWELSILVEDLQIVKRIRVSGETHIGGVMLKLVEAIDVKLDWSDHGLWWPERNCWLLKTRQTLDQNGVQADAKLEFHRMHNWLRLQLPDLQEKELRVNFSQTVFSVVMSICKDLGIRHPEELSLKRRIDTADFGLGGGGGGGDGYAYSVGTTKSSRFSSMRRSRSINRNGGNDTMDSRKRLSNNRRSDAFNPLVPKAPSMTAGTLPYGNGADSLVKSPGSPRLGESANLMSPMSINSLAFEGADESYLANSPHVPLQTALTEKGLQRLRSNTERAMLSVTWLDSSKSLMEQGVRPGCEEELLLRFKYFAFYDLNIKYDAIRINQIYEQVKWSLLTEEIDCTDEEMMLLAALQLQAHLQANDPQRATSSHSGAAASAAAAAATVTEEDTAADDEIDAALADLEMSLMSDAHYGIGNLSRQQSEQQHLQQKQPEVREVPELSGYLKFFKPKRFTLKNYKRYFFALRDTTLYLYPDQAAASQMAAFVESFNLKNAEVVPDLNMTTRKFGIRLFILTQSGLMQEVWLRCETKDQYAQWVAAISLASRGKTLASKSLYDSELKETLTRLDMQAPRPQPMLTVDSMPNIDVADFVALRCLKKHKSRALLQGILERHANVRSLNLLESKLEYIRTWQRLPMHGVAYFLVNYTESRSKPMTFSEFRKERRKNHDALFGVAFNRIMRLDVQTGDILNTWRYQELASWTVNWEVMSFRLTLNRPPHEMTLVPSPFFASRLSVCKTLAEMVGGYVFLSLRKPDRSQEINEQMFHRLTGSRDHQA</sequence>
<dbReference type="PANTHER" id="PTHR16160:SF13">
    <property type="entry name" value="FERMITIN 2-RELATED"/>
    <property type="match status" value="1"/>
</dbReference>
<dbReference type="STRING" id="282301.A0A267ERJ7"/>
<keyword evidence="4" id="KW-1185">Reference proteome</keyword>
<dbReference type="GO" id="GO:0007229">
    <property type="term" value="P:integrin-mediated signaling pathway"/>
    <property type="evidence" value="ECO:0007669"/>
    <property type="project" value="InterPro"/>
</dbReference>
<dbReference type="AlphaFoldDB" id="A0A267ERJ7"/>
<dbReference type="Pfam" id="PF00373">
    <property type="entry name" value="FERM_M"/>
    <property type="match status" value="1"/>
</dbReference>
<evidence type="ECO:0000256" key="1">
    <source>
        <dbReference type="SAM" id="MobiDB-lite"/>
    </source>
</evidence>
<dbReference type="Gene3D" id="1.20.80.10">
    <property type="match status" value="1"/>
</dbReference>
<dbReference type="SUPFAM" id="SSF47031">
    <property type="entry name" value="Second domain of FERM"/>
    <property type="match status" value="1"/>
</dbReference>
<dbReference type="SUPFAM" id="SSF50729">
    <property type="entry name" value="PH domain-like"/>
    <property type="match status" value="2"/>
</dbReference>
<dbReference type="CDD" id="cd14473">
    <property type="entry name" value="FERM_B-lobe"/>
    <property type="match status" value="1"/>
</dbReference>
<dbReference type="InterPro" id="IPR040790">
    <property type="entry name" value="Kindlin_2_N"/>
</dbReference>
<evidence type="ECO:0000313" key="3">
    <source>
        <dbReference type="EMBL" id="PAA64131.1"/>
    </source>
</evidence>
<dbReference type="Pfam" id="PF00169">
    <property type="entry name" value="PH"/>
    <property type="match status" value="1"/>
</dbReference>
<dbReference type="InterPro" id="IPR011993">
    <property type="entry name" value="PH-like_dom_sf"/>
</dbReference>
<dbReference type="InterPro" id="IPR037843">
    <property type="entry name" value="Kindlin/fermitin"/>
</dbReference>
<dbReference type="OrthoDB" id="10057618at2759"/>
<evidence type="ECO:0000259" key="2">
    <source>
        <dbReference type="PROSITE" id="PS50003"/>
    </source>
</evidence>
<dbReference type="GO" id="GO:0007160">
    <property type="term" value="P:cell-matrix adhesion"/>
    <property type="evidence" value="ECO:0007669"/>
    <property type="project" value="TreeGrafter"/>
</dbReference>
<dbReference type="SMART" id="SM00295">
    <property type="entry name" value="B41"/>
    <property type="match status" value="1"/>
</dbReference>
<dbReference type="SMART" id="SM00233">
    <property type="entry name" value="PH"/>
    <property type="match status" value="1"/>
</dbReference>
<feature type="domain" description="PH" evidence="2">
    <location>
        <begin position="447"/>
        <end position="554"/>
    </location>
</feature>
<dbReference type="InterPro" id="IPR019748">
    <property type="entry name" value="FERM_central"/>
</dbReference>
<reference evidence="3 4" key="1">
    <citation type="submission" date="2017-06" db="EMBL/GenBank/DDBJ databases">
        <title>A platform for efficient transgenesis in Macrostomum lignano, a flatworm model organism for stem cell research.</title>
        <authorList>
            <person name="Berezikov E."/>
        </authorList>
    </citation>
    <scope>NUCLEOTIDE SEQUENCE [LARGE SCALE GENOMIC DNA]</scope>
    <source>
        <strain evidence="3">DV1</strain>
        <tissue evidence="3">Whole organism</tissue>
    </source>
</reference>
<evidence type="ECO:0000313" key="4">
    <source>
        <dbReference type="Proteomes" id="UP000215902"/>
    </source>
</evidence>
<dbReference type="CDD" id="cd17095">
    <property type="entry name" value="FERM_F0_kindlins"/>
    <property type="match status" value="1"/>
</dbReference>
<dbReference type="Pfam" id="PF18124">
    <property type="entry name" value="Kindlin_2_N"/>
    <property type="match status" value="1"/>
</dbReference>
<gene>
    <name evidence="3" type="ORF">BOX15_Mlig007286g2</name>
</gene>
<dbReference type="GO" id="GO:0030055">
    <property type="term" value="C:cell-substrate junction"/>
    <property type="evidence" value="ECO:0007669"/>
    <property type="project" value="TreeGrafter"/>
</dbReference>
<dbReference type="PANTHER" id="PTHR16160">
    <property type="entry name" value="FERMITIN 2-RELATED"/>
    <property type="match status" value="1"/>
</dbReference>
<protein>
    <recommendedName>
        <fullName evidence="2">PH domain-containing protein</fullName>
    </recommendedName>
</protein>
<dbReference type="InterPro" id="IPR014352">
    <property type="entry name" value="FERM/acyl-CoA-bd_prot_sf"/>
</dbReference>
<dbReference type="InterPro" id="IPR035963">
    <property type="entry name" value="FERM_2"/>
</dbReference>
<proteinExistence type="predicted"/>
<dbReference type="GO" id="GO:0005178">
    <property type="term" value="F:integrin binding"/>
    <property type="evidence" value="ECO:0007669"/>
    <property type="project" value="TreeGrafter"/>
</dbReference>
<dbReference type="Proteomes" id="UP000215902">
    <property type="component" value="Unassembled WGS sequence"/>
</dbReference>
<dbReference type="InterPro" id="IPR001849">
    <property type="entry name" value="PH_domain"/>
</dbReference>
<dbReference type="Gene3D" id="3.10.20.90">
    <property type="entry name" value="Phosphatidylinositol 3-kinase Catalytic Subunit, Chain A, domain 1"/>
    <property type="match status" value="2"/>
</dbReference>
<accession>A0A267ERJ7</accession>
<feature type="region of interest" description="Disordered" evidence="1">
    <location>
        <begin position="167"/>
        <end position="216"/>
    </location>
</feature>
<dbReference type="PROSITE" id="PS50003">
    <property type="entry name" value="PH_DOMAIN"/>
    <property type="match status" value="1"/>
</dbReference>
<organism evidence="3 4">
    <name type="scientific">Macrostomum lignano</name>
    <dbReference type="NCBI Taxonomy" id="282301"/>
    <lineage>
        <taxon>Eukaryota</taxon>
        <taxon>Metazoa</taxon>
        <taxon>Spiralia</taxon>
        <taxon>Lophotrochozoa</taxon>
        <taxon>Platyhelminthes</taxon>
        <taxon>Rhabditophora</taxon>
        <taxon>Macrostomorpha</taxon>
        <taxon>Macrostomida</taxon>
        <taxon>Macrostomidae</taxon>
        <taxon>Macrostomum</taxon>
    </lineage>
</organism>
<dbReference type="EMBL" id="NIVC01001779">
    <property type="protein sequence ID" value="PAA64131.1"/>
    <property type="molecule type" value="Genomic_DNA"/>
</dbReference>
<name>A0A267ERJ7_9PLAT</name>
<dbReference type="InterPro" id="IPR019749">
    <property type="entry name" value="Band_41_domain"/>
</dbReference>